<dbReference type="InterPro" id="IPR036188">
    <property type="entry name" value="FAD/NAD-bd_sf"/>
</dbReference>
<dbReference type="EC" id="1.5.3.1" evidence="6"/>
<name>A0A518BPZ3_9BACT</name>
<keyword evidence="2" id="KW-0285">Flavoprotein</keyword>
<dbReference type="Gene3D" id="3.50.50.60">
    <property type="entry name" value="FAD/NAD(P)-binding domain"/>
    <property type="match status" value="1"/>
</dbReference>
<proteinExistence type="predicted"/>
<keyword evidence="7" id="KW-1185">Reference proteome</keyword>
<dbReference type="PANTHER" id="PTHR10961:SF46">
    <property type="entry name" value="PEROXISOMAL SARCOSINE OXIDASE"/>
    <property type="match status" value="1"/>
</dbReference>
<organism evidence="6 7">
    <name type="scientific">Engelhardtia mirabilis</name>
    <dbReference type="NCBI Taxonomy" id="2528011"/>
    <lineage>
        <taxon>Bacteria</taxon>
        <taxon>Pseudomonadati</taxon>
        <taxon>Planctomycetota</taxon>
        <taxon>Planctomycetia</taxon>
        <taxon>Planctomycetia incertae sedis</taxon>
        <taxon>Engelhardtia</taxon>
    </lineage>
</organism>
<dbReference type="GO" id="GO:0050660">
    <property type="term" value="F:flavin adenine dinucleotide binding"/>
    <property type="evidence" value="ECO:0007669"/>
    <property type="project" value="InterPro"/>
</dbReference>
<comment type="cofactor">
    <cofactor evidence="1">
        <name>FAD</name>
        <dbReference type="ChEBI" id="CHEBI:57692"/>
    </cofactor>
</comment>
<evidence type="ECO:0000256" key="2">
    <source>
        <dbReference type="ARBA" id="ARBA00022630"/>
    </source>
</evidence>
<dbReference type="SUPFAM" id="SSF51905">
    <property type="entry name" value="FAD/NAD(P)-binding domain"/>
    <property type="match status" value="1"/>
</dbReference>
<dbReference type="SUPFAM" id="SSF54373">
    <property type="entry name" value="FAD-linked reductases, C-terminal domain"/>
    <property type="match status" value="1"/>
</dbReference>
<dbReference type="AlphaFoldDB" id="A0A518BPZ3"/>
<reference evidence="6 7" key="1">
    <citation type="submission" date="2019-02" db="EMBL/GenBank/DDBJ databases">
        <title>Deep-cultivation of Planctomycetes and their phenomic and genomic characterization uncovers novel biology.</title>
        <authorList>
            <person name="Wiegand S."/>
            <person name="Jogler M."/>
            <person name="Boedeker C."/>
            <person name="Pinto D."/>
            <person name="Vollmers J."/>
            <person name="Rivas-Marin E."/>
            <person name="Kohn T."/>
            <person name="Peeters S.H."/>
            <person name="Heuer A."/>
            <person name="Rast P."/>
            <person name="Oberbeckmann S."/>
            <person name="Bunk B."/>
            <person name="Jeske O."/>
            <person name="Meyerdierks A."/>
            <person name="Storesund J.E."/>
            <person name="Kallscheuer N."/>
            <person name="Luecker S."/>
            <person name="Lage O.M."/>
            <person name="Pohl T."/>
            <person name="Merkel B.J."/>
            <person name="Hornburger P."/>
            <person name="Mueller R.-W."/>
            <person name="Bruemmer F."/>
            <person name="Labrenz M."/>
            <person name="Spormann A.M."/>
            <person name="Op den Camp H."/>
            <person name="Overmann J."/>
            <person name="Amann R."/>
            <person name="Jetten M.S.M."/>
            <person name="Mascher T."/>
            <person name="Medema M.H."/>
            <person name="Devos D.P."/>
            <person name="Kaster A.-K."/>
            <person name="Ovreas L."/>
            <person name="Rohde M."/>
            <person name="Galperin M.Y."/>
            <person name="Jogler C."/>
        </authorList>
    </citation>
    <scope>NUCLEOTIDE SEQUENCE [LARGE SCALE GENOMIC DNA]</scope>
    <source>
        <strain evidence="6 7">Pla133</strain>
    </source>
</reference>
<dbReference type="RefSeq" id="WP_145068585.1">
    <property type="nucleotide sequence ID" value="NZ_CP036287.1"/>
</dbReference>
<evidence type="ECO:0000313" key="7">
    <source>
        <dbReference type="Proteomes" id="UP000316921"/>
    </source>
</evidence>
<protein>
    <submittedName>
        <fullName evidence="6">Monomeric sarcosine oxidase</fullName>
        <ecNumber evidence="6">1.5.3.1</ecNumber>
    </submittedName>
</protein>
<dbReference type="Proteomes" id="UP000316921">
    <property type="component" value="Chromosome"/>
</dbReference>
<keyword evidence="4 6" id="KW-0560">Oxidoreductase</keyword>
<dbReference type="InterPro" id="IPR006076">
    <property type="entry name" value="FAD-dep_OxRdtase"/>
</dbReference>
<sequence length="377" mass="41132">MRSQRPSSHIAVVGAGAFGGWSALQLARAGHRVTLVDAWGPGNARSSSGGESRVLRRSYGASELFTRMAARSLDLWRGFEVERGRRLFHETGLLWMAGAVDDRTERDSLAGLRSIGVTPQVLDAAQVAERYPAISPEGIEWAFVEPGAGSLLARRSCAEVRDALLEARGSYLTARARLGPRDGGRLRHLEVEGHDRLEADAFVLAAGPWLGELVRRAGTHLRVTRQEVFYFGTPPGDEAHRGLPVWSDHAERFWYGIPETEARGFKLADDTRGEVCDPSTQDRSPSAAGLERAREHLALRFPGLRAAPLLEARVCQYTETPDGAFVVDRHPDLDNVWIAGGGSGHGFKHGPALGEHVAQLVSGAREVEPRFALARFD</sequence>
<evidence type="ECO:0000259" key="5">
    <source>
        <dbReference type="Pfam" id="PF01266"/>
    </source>
</evidence>
<dbReference type="GO" id="GO:0008115">
    <property type="term" value="F:sarcosine oxidase activity"/>
    <property type="evidence" value="ECO:0007669"/>
    <property type="project" value="UniProtKB-EC"/>
</dbReference>
<accession>A0A518BPZ3</accession>
<dbReference type="KEGG" id="pbap:Pla133_41610"/>
<feature type="domain" description="FAD dependent oxidoreductase" evidence="5">
    <location>
        <begin position="10"/>
        <end position="360"/>
    </location>
</feature>
<evidence type="ECO:0000256" key="1">
    <source>
        <dbReference type="ARBA" id="ARBA00001974"/>
    </source>
</evidence>
<evidence type="ECO:0000256" key="4">
    <source>
        <dbReference type="ARBA" id="ARBA00023002"/>
    </source>
</evidence>
<dbReference type="InterPro" id="IPR045170">
    <property type="entry name" value="MTOX"/>
</dbReference>
<dbReference type="EMBL" id="CP036287">
    <property type="protein sequence ID" value="QDU69045.1"/>
    <property type="molecule type" value="Genomic_DNA"/>
</dbReference>
<evidence type="ECO:0000313" key="6">
    <source>
        <dbReference type="EMBL" id="QDU69045.1"/>
    </source>
</evidence>
<dbReference type="Gene3D" id="3.30.9.10">
    <property type="entry name" value="D-Amino Acid Oxidase, subunit A, domain 2"/>
    <property type="match status" value="1"/>
</dbReference>
<gene>
    <name evidence="6" type="primary">soxA</name>
    <name evidence="6" type="ORF">Pla133_41610</name>
</gene>
<keyword evidence="3" id="KW-0274">FAD</keyword>
<evidence type="ECO:0000256" key="3">
    <source>
        <dbReference type="ARBA" id="ARBA00022827"/>
    </source>
</evidence>
<dbReference type="Pfam" id="PF01266">
    <property type="entry name" value="DAO"/>
    <property type="match status" value="1"/>
</dbReference>
<dbReference type="PANTHER" id="PTHR10961">
    <property type="entry name" value="PEROXISOMAL SARCOSINE OXIDASE"/>
    <property type="match status" value="1"/>
</dbReference>